<reference evidence="1 2" key="1">
    <citation type="submission" date="2018-08" db="EMBL/GenBank/DDBJ databases">
        <title>Complete genomic analysis of a Citrobacter pasteurii isolated from cockles (Cerastoderma edule) containing a new chromosomic qnrB allele.</title>
        <authorList>
            <person name="Rodrigues A."/>
            <person name="Baptista T."/>
            <person name="Quesada A."/>
            <person name="Campos M.J."/>
        </authorList>
    </citation>
    <scope>NUCLEOTIDE SEQUENCE [LARGE SCALE GENOMIC DNA]</scope>
    <source>
        <strain evidence="1 2">BA18</strain>
    </source>
</reference>
<evidence type="ECO:0000313" key="1">
    <source>
        <dbReference type="EMBL" id="KAA1279357.1"/>
    </source>
</evidence>
<proteinExistence type="predicted"/>
<evidence type="ECO:0000313" key="2">
    <source>
        <dbReference type="Proteomes" id="UP000468420"/>
    </source>
</evidence>
<dbReference type="EMBL" id="QRDC01000004">
    <property type="protein sequence ID" value="KAA1279357.1"/>
    <property type="molecule type" value="Genomic_DNA"/>
</dbReference>
<gene>
    <name evidence="1" type="ORF">DXF85_05330</name>
</gene>
<dbReference type="AlphaFoldDB" id="A0A6N6K606"/>
<comment type="caution">
    <text evidence="1">The sequence shown here is derived from an EMBL/GenBank/DDBJ whole genome shotgun (WGS) entry which is preliminary data.</text>
</comment>
<protein>
    <submittedName>
        <fullName evidence="1">Uncharacterized protein</fullName>
    </submittedName>
</protein>
<dbReference type="Proteomes" id="UP000468420">
    <property type="component" value="Unassembled WGS sequence"/>
</dbReference>
<organism evidence="1 2">
    <name type="scientific">Citrobacter pasteurii</name>
    <dbReference type="NCBI Taxonomy" id="1563222"/>
    <lineage>
        <taxon>Bacteria</taxon>
        <taxon>Pseudomonadati</taxon>
        <taxon>Pseudomonadota</taxon>
        <taxon>Gammaproteobacteria</taxon>
        <taxon>Enterobacterales</taxon>
        <taxon>Enterobacteriaceae</taxon>
        <taxon>Citrobacter</taxon>
    </lineage>
</organism>
<name>A0A6N6K606_9ENTR</name>
<accession>A0A6N6K606</accession>
<sequence length="70" mass="8046">MARSGLISEPHRTRQKRVLQPRALHDKKSYPYVITLMKTGARVHQKRVFVRQKNGIKKGPVGPLIEIDTD</sequence>